<dbReference type="AlphaFoldDB" id="A0A6J4JFF0"/>
<accession>A0A6J4JFF0</accession>
<organism evidence="3">
    <name type="scientific">uncultured Mycobacteriales bacterium</name>
    <dbReference type="NCBI Taxonomy" id="581187"/>
    <lineage>
        <taxon>Bacteria</taxon>
        <taxon>Bacillati</taxon>
        <taxon>Actinomycetota</taxon>
        <taxon>Actinomycetes</taxon>
        <taxon>Mycobacteriales</taxon>
        <taxon>environmental samples</taxon>
    </lineage>
</organism>
<name>A0A6J4JFF0_9ACTN</name>
<keyword evidence="2" id="KW-0812">Transmembrane</keyword>
<dbReference type="EMBL" id="CADCTP010000292">
    <property type="protein sequence ID" value="CAA9275354.1"/>
    <property type="molecule type" value="Genomic_DNA"/>
</dbReference>
<feature type="compositionally biased region" description="Low complexity" evidence="1">
    <location>
        <begin position="267"/>
        <end position="297"/>
    </location>
</feature>
<reference evidence="3" key="1">
    <citation type="submission" date="2020-02" db="EMBL/GenBank/DDBJ databases">
        <authorList>
            <person name="Meier V. D."/>
        </authorList>
    </citation>
    <scope>NUCLEOTIDE SEQUENCE</scope>
    <source>
        <strain evidence="3">AVDCRST_MAG41</strain>
    </source>
</reference>
<protein>
    <submittedName>
        <fullName evidence="3">Uncharacterized protein</fullName>
    </submittedName>
</protein>
<proteinExistence type="predicted"/>
<evidence type="ECO:0000313" key="3">
    <source>
        <dbReference type="EMBL" id="CAA9275354.1"/>
    </source>
</evidence>
<feature type="transmembrane region" description="Helical" evidence="2">
    <location>
        <begin position="309"/>
        <end position="328"/>
    </location>
</feature>
<keyword evidence="2" id="KW-0472">Membrane</keyword>
<sequence length="331" mass="33800">MTLLHPAPATAADGVLCTIRDPRIGESSGLAASASALWTVNDGGGRLRVFQLDRRTCRVRDTVEADIDPYDVEDLARAADGTLWLADIGDNGLDRATVALERIAPDGTATLFRLRYPDGPHNAEALLLTPSGQLLIATKEPLTSTVYTPAGPLSASGSTPLRRVASLELRPTGTDGGPVGAAGQVLVTGGAVSADGRTVVLRTYTDAYVWSAPDGDVEAALTSGDRRRIALPATEQGEAVAVSADGRHLLTSTEGVPGPVHQVPLGAAAAEPSAASPSAPSAAPTGRPPAAVGPEPGTDGGPGELLRTLLLPILGVVALGGLISWLLARRH</sequence>
<dbReference type="SUPFAM" id="SSF101898">
    <property type="entry name" value="NHL repeat"/>
    <property type="match status" value="1"/>
</dbReference>
<feature type="region of interest" description="Disordered" evidence="1">
    <location>
        <begin position="267"/>
        <end position="300"/>
    </location>
</feature>
<dbReference type="Gene3D" id="2.130.10.10">
    <property type="entry name" value="YVTN repeat-like/Quinoprotein amine dehydrogenase"/>
    <property type="match status" value="1"/>
</dbReference>
<evidence type="ECO:0000256" key="1">
    <source>
        <dbReference type="SAM" id="MobiDB-lite"/>
    </source>
</evidence>
<evidence type="ECO:0000256" key="2">
    <source>
        <dbReference type="SAM" id="Phobius"/>
    </source>
</evidence>
<gene>
    <name evidence="3" type="ORF">AVDCRST_MAG41-3201</name>
</gene>
<dbReference type="InterPro" id="IPR015943">
    <property type="entry name" value="WD40/YVTN_repeat-like_dom_sf"/>
</dbReference>
<keyword evidence="2" id="KW-1133">Transmembrane helix</keyword>